<keyword evidence="1" id="KW-1133">Transmembrane helix</keyword>
<accession>A0A7X0U799</accession>
<protein>
    <submittedName>
        <fullName evidence="2">Uncharacterized protein</fullName>
    </submittedName>
</protein>
<feature type="transmembrane region" description="Helical" evidence="1">
    <location>
        <begin position="7"/>
        <end position="28"/>
    </location>
</feature>
<dbReference type="RefSeq" id="WP_185112836.1">
    <property type="nucleotide sequence ID" value="NZ_BAAAXY010000038.1"/>
</dbReference>
<proteinExistence type="predicted"/>
<organism evidence="2 3">
    <name type="scientific">Nonomuraea rubra</name>
    <dbReference type="NCBI Taxonomy" id="46180"/>
    <lineage>
        <taxon>Bacteria</taxon>
        <taxon>Bacillati</taxon>
        <taxon>Actinomycetota</taxon>
        <taxon>Actinomycetes</taxon>
        <taxon>Streptosporangiales</taxon>
        <taxon>Streptosporangiaceae</taxon>
        <taxon>Nonomuraea</taxon>
    </lineage>
</organism>
<dbReference type="AlphaFoldDB" id="A0A7X0U799"/>
<reference evidence="2 3" key="1">
    <citation type="submission" date="2020-08" db="EMBL/GenBank/DDBJ databases">
        <title>Sequencing the genomes of 1000 actinobacteria strains.</title>
        <authorList>
            <person name="Klenk H.-P."/>
        </authorList>
    </citation>
    <scope>NUCLEOTIDE SEQUENCE [LARGE SCALE GENOMIC DNA]</scope>
    <source>
        <strain evidence="2 3">DSM 43768</strain>
    </source>
</reference>
<evidence type="ECO:0000313" key="3">
    <source>
        <dbReference type="Proteomes" id="UP000565579"/>
    </source>
</evidence>
<comment type="caution">
    <text evidence="2">The sequence shown here is derived from an EMBL/GenBank/DDBJ whole genome shotgun (WGS) entry which is preliminary data.</text>
</comment>
<evidence type="ECO:0000313" key="2">
    <source>
        <dbReference type="EMBL" id="MBB6557250.1"/>
    </source>
</evidence>
<dbReference type="EMBL" id="JACHMI010000002">
    <property type="protein sequence ID" value="MBB6557250.1"/>
    <property type="molecule type" value="Genomic_DNA"/>
</dbReference>
<gene>
    <name evidence="2" type="ORF">HD593_012140</name>
</gene>
<dbReference type="Proteomes" id="UP000565579">
    <property type="component" value="Unassembled WGS sequence"/>
</dbReference>
<keyword evidence="3" id="KW-1185">Reference proteome</keyword>
<keyword evidence="1" id="KW-0472">Membrane</keyword>
<name>A0A7X0U799_9ACTN</name>
<evidence type="ECO:0000256" key="1">
    <source>
        <dbReference type="SAM" id="Phobius"/>
    </source>
</evidence>
<sequence length="117" mass="13009">MRRGDGELIAGLVFFAIILVIVVGVAVVKTSTGRVETATVESKERVCDSRRSCRYLIFTDRGVYENTDAWLSLKFNSSDIYGALKVGRTYRLKVNGWRVEVTSSYPNILGIEGEVAK</sequence>
<keyword evidence="1" id="KW-0812">Transmembrane</keyword>